<sequence>MRPHLFAVSMLSTLAIASSARAGEGIWVPQQLPDIARPLKQAGLQLSPQQLADLTGDPMGAVVALDGCTASFVSPQGLVVTNHHCAYGAIQLNSTEQKNLIKDGFSAATPGDELSAGPTTRINVLESIADVTTAAKAAVAAAGDDPLKRAQALEDFSKQQIAQCEAQPGYRCQLFSFAGGNAYRLFKNLEIKDVRLAYAPPTSVGKFGGNVDNWMWPRHSGDFSFYRAYVGKDGKPAAYAKDNVPYQPRHFLKFADQPLGVGDFVMVAGYPYETNRYALAAEFDNAASWTYPVVGRYMKEVVALIEQAGKQTPDIRVKYATLVAGLNNSFKNYDGQLEGFRRIGAQAQKQADEAAVLAWLKRQGANGRAALEAHDTLVTLAKRAQATQTRDFVLNRFDTDGTVGAAVTLYRLALERAKPDAERESGYQDRDLPAIEGTMKEMERRYVPAMDRQLQHYWLSRYIALPADQRIAAFDQWLGGGDAAAVQAALAKLDATILGSTEARLKWLTADRAAFEASSDPAIRYAVAVMPALLQIEREHKIDTGETLKARPLYLQALADYKKSKGEAVYPDANKSLRITFGHVKGYAPRDGMAYTPFTTLEGVTDKETGADPFHAPKPLLDAVRAKRYAGLDDKRLGSVPVDFLSDLDITSGNSGSPVMDAHGKLVGLAFDSNWESVSSGWIFDPAMTRTIAVDSRYLRWIMTEVAPAPQLLKELGVR</sequence>
<feature type="signal peptide" evidence="6">
    <location>
        <begin position="1"/>
        <end position="22"/>
    </location>
</feature>
<dbReference type="FunFam" id="2.40.10.10:FF:000102">
    <property type="entry name" value="Dipeptidyl-peptidase 7"/>
    <property type="match status" value="1"/>
</dbReference>
<dbReference type="InterPro" id="IPR019500">
    <property type="entry name" value="Pep_S46"/>
</dbReference>
<evidence type="ECO:0000313" key="7">
    <source>
        <dbReference type="EMBL" id="KHM98203.1"/>
    </source>
</evidence>
<dbReference type="AlphaFoldDB" id="A0AAJ0J1L4"/>
<dbReference type="Gene3D" id="2.40.10.10">
    <property type="entry name" value="Trypsin-like serine proteases"/>
    <property type="match status" value="1"/>
</dbReference>
<dbReference type="GO" id="GO:0006508">
    <property type="term" value="P:proteolysis"/>
    <property type="evidence" value="ECO:0007669"/>
    <property type="project" value="UniProtKB-KW"/>
</dbReference>
<dbReference type="EC" id="3.4.14.-" evidence="6"/>
<comment type="caution">
    <text evidence="7">The sequence shown here is derived from an EMBL/GenBank/DDBJ whole genome shotgun (WGS) entry which is preliminary data.</text>
</comment>
<gene>
    <name evidence="7" type="ORF">OR61_01860</name>
</gene>
<keyword evidence="4 6" id="KW-0732">Signal</keyword>
<dbReference type="GO" id="GO:0070009">
    <property type="term" value="F:serine-type aminopeptidase activity"/>
    <property type="evidence" value="ECO:0007669"/>
    <property type="project" value="UniProtKB-UniRule"/>
</dbReference>
<evidence type="ECO:0000313" key="8">
    <source>
        <dbReference type="Proteomes" id="UP000030969"/>
    </source>
</evidence>
<evidence type="ECO:0000256" key="5">
    <source>
        <dbReference type="ARBA" id="ARBA00022801"/>
    </source>
</evidence>
<reference evidence="7 8" key="1">
    <citation type="submission" date="2014-11" db="EMBL/GenBank/DDBJ databases">
        <title>Draft Genome Sequences of Xanthomonas vesicatoria Strains from the Balkan Peninsula.</title>
        <authorList>
            <person name="Vancheva T."/>
            <person name="Lefeuvre P."/>
            <person name="Bogatzevska N."/>
            <person name="Moncheva P."/>
            <person name="Koebnik R."/>
        </authorList>
    </citation>
    <scope>NUCLEOTIDE SEQUENCE [LARGE SCALE GENOMIC DNA]</scope>
    <source>
        <strain evidence="7 8">53M</strain>
    </source>
</reference>
<keyword evidence="6" id="KW-0720">Serine protease</keyword>
<keyword evidence="2 6" id="KW-0031">Aminopeptidase</keyword>
<name>A0AAJ0J1L4_9XANT</name>
<evidence type="ECO:0000256" key="1">
    <source>
        <dbReference type="ARBA" id="ARBA00010491"/>
    </source>
</evidence>
<dbReference type="GO" id="GO:0043171">
    <property type="term" value="P:peptide catabolic process"/>
    <property type="evidence" value="ECO:0007669"/>
    <property type="project" value="UniProtKB-UniRule"/>
</dbReference>
<proteinExistence type="inferred from homology"/>
<evidence type="ECO:0000256" key="2">
    <source>
        <dbReference type="ARBA" id="ARBA00022438"/>
    </source>
</evidence>
<evidence type="ECO:0000256" key="6">
    <source>
        <dbReference type="RuleBase" id="RU366067"/>
    </source>
</evidence>
<dbReference type="PANTHER" id="PTHR38469">
    <property type="entry name" value="PERIPLASMIC PEPTIDASE SUBFAMILY S1B"/>
    <property type="match status" value="1"/>
</dbReference>
<dbReference type="GO" id="GO:0008239">
    <property type="term" value="F:dipeptidyl-peptidase activity"/>
    <property type="evidence" value="ECO:0007669"/>
    <property type="project" value="UniProtKB-UniRule"/>
</dbReference>
<dbReference type="EMBL" id="JSYJ01000006">
    <property type="protein sequence ID" value="KHM98203.1"/>
    <property type="molecule type" value="Genomic_DNA"/>
</dbReference>
<evidence type="ECO:0000256" key="3">
    <source>
        <dbReference type="ARBA" id="ARBA00022670"/>
    </source>
</evidence>
<organism evidence="7 8">
    <name type="scientific">Xanthomonas vesicatoria</name>
    <dbReference type="NCBI Taxonomy" id="56460"/>
    <lineage>
        <taxon>Bacteria</taxon>
        <taxon>Pseudomonadati</taxon>
        <taxon>Pseudomonadota</taxon>
        <taxon>Gammaproteobacteria</taxon>
        <taxon>Lysobacterales</taxon>
        <taxon>Lysobacteraceae</taxon>
        <taxon>Xanthomonas</taxon>
    </lineage>
</organism>
<dbReference type="InterPro" id="IPR009003">
    <property type="entry name" value="Peptidase_S1_PA"/>
</dbReference>
<comment type="similarity">
    <text evidence="1 6">Belongs to the peptidase S46 family.</text>
</comment>
<evidence type="ECO:0000256" key="4">
    <source>
        <dbReference type="ARBA" id="ARBA00022729"/>
    </source>
</evidence>
<protein>
    <recommendedName>
        <fullName evidence="6">Dipeptidyl-peptidase</fullName>
        <ecNumber evidence="6">3.4.14.-</ecNumber>
    </recommendedName>
</protein>
<accession>A0AAJ0J1L4</accession>
<comment type="function">
    <text evidence="6">Catalyzes the removal of dipeptides from the N-terminus of oligopeptides.</text>
</comment>
<dbReference type="Pfam" id="PF10459">
    <property type="entry name" value="Peptidase_S46"/>
    <property type="match status" value="1"/>
</dbReference>
<dbReference type="Proteomes" id="UP000030969">
    <property type="component" value="Unassembled WGS sequence"/>
</dbReference>
<keyword evidence="5 6" id="KW-0378">Hydrolase</keyword>
<dbReference type="SUPFAM" id="SSF50494">
    <property type="entry name" value="Trypsin-like serine proteases"/>
    <property type="match status" value="2"/>
</dbReference>
<dbReference type="InterPro" id="IPR043504">
    <property type="entry name" value="Peptidase_S1_PA_chymotrypsin"/>
</dbReference>
<dbReference type="PANTHER" id="PTHR38469:SF1">
    <property type="entry name" value="PERIPLASMIC PEPTIDASE SUBFAMILY S1B"/>
    <property type="match status" value="1"/>
</dbReference>
<keyword evidence="3 6" id="KW-0645">Protease</keyword>
<feature type="chain" id="PRO_5042314396" description="Dipeptidyl-peptidase" evidence="6">
    <location>
        <begin position="23"/>
        <end position="719"/>
    </location>
</feature>